<proteinExistence type="predicted"/>
<gene>
    <name evidence="1" type="ORF">M419DRAFT_127061</name>
</gene>
<dbReference type="OrthoDB" id="10585443at2759"/>
<dbReference type="AlphaFoldDB" id="A0A024SLJ2"/>
<reference evidence="2" key="1">
    <citation type="journal article" date="2013" name="Ind. Biotechnol.">
        <title>Comparative genomics analysis of Trichoderma reesei strains.</title>
        <authorList>
            <person name="Koike H."/>
            <person name="Aerts A."/>
            <person name="LaButti K."/>
            <person name="Grigoriev I.V."/>
            <person name="Baker S.E."/>
        </authorList>
    </citation>
    <scope>NUCLEOTIDE SEQUENCE [LARGE SCALE GENOMIC DNA]</scope>
    <source>
        <strain evidence="2">ATCC 56765 / BCRC 32924 / NRRL 11460 / Rut C-30</strain>
    </source>
</reference>
<protein>
    <submittedName>
        <fullName evidence="1">Uncharacterized protein</fullName>
    </submittedName>
</protein>
<evidence type="ECO:0000313" key="2">
    <source>
        <dbReference type="Proteomes" id="UP000024376"/>
    </source>
</evidence>
<evidence type="ECO:0000313" key="1">
    <source>
        <dbReference type="EMBL" id="ETS05504.1"/>
    </source>
</evidence>
<dbReference type="Proteomes" id="UP000024376">
    <property type="component" value="Unassembled WGS sequence"/>
</dbReference>
<dbReference type="HOGENOM" id="CLU_1949109_0_0_1"/>
<organism evidence="1 2">
    <name type="scientific">Hypocrea jecorina (strain ATCC 56765 / BCRC 32924 / NRRL 11460 / Rut C-30)</name>
    <name type="common">Trichoderma reesei</name>
    <dbReference type="NCBI Taxonomy" id="1344414"/>
    <lineage>
        <taxon>Eukaryota</taxon>
        <taxon>Fungi</taxon>
        <taxon>Dikarya</taxon>
        <taxon>Ascomycota</taxon>
        <taxon>Pezizomycotina</taxon>
        <taxon>Sordariomycetes</taxon>
        <taxon>Hypocreomycetidae</taxon>
        <taxon>Hypocreales</taxon>
        <taxon>Hypocreaceae</taxon>
        <taxon>Trichoderma</taxon>
    </lineage>
</organism>
<accession>A0A024SLJ2</accession>
<name>A0A024SLJ2_HYPJR</name>
<sequence>MKCIHGQSTMYNASAQLRLITNIHVSSFQPTPYSERRGCHKKRDYGHLHRRRHSLHALVDSHRRGKEKQAPSGTLFPIMLLAAGFWLSNATELLMGCTLLGSEGRVAFHVSEVITKWPGTPQSVSVPAC</sequence>
<dbReference type="EMBL" id="KI911140">
    <property type="protein sequence ID" value="ETS05504.1"/>
    <property type="molecule type" value="Genomic_DNA"/>
</dbReference>
<dbReference type="KEGG" id="trr:M419DRAFT_127061"/>